<feature type="region of interest" description="Disordered" evidence="1">
    <location>
        <begin position="223"/>
        <end position="272"/>
    </location>
</feature>
<dbReference type="Proteomes" id="UP001500888">
    <property type="component" value="Unassembled WGS sequence"/>
</dbReference>
<keyword evidence="2" id="KW-1133">Transmembrane helix</keyword>
<reference evidence="4" key="1">
    <citation type="journal article" date="2019" name="Int. J. Syst. Evol. Microbiol.">
        <title>The Global Catalogue of Microorganisms (GCM) 10K type strain sequencing project: providing services to taxonomists for standard genome sequencing and annotation.</title>
        <authorList>
            <consortium name="The Broad Institute Genomics Platform"/>
            <consortium name="The Broad Institute Genome Sequencing Center for Infectious Disease"/>
            <person name="Wu L."/>
            <person name="Ma J."/>
        </authorList>
    </citation>
    <scope>NUCLEOTIDE SEQUENCE [LARGE SCALE GENOMIC DNA]</scope>
    <source>
        <strain evidence="4">JCM 16908</strain>
    </source>
</reference>
<accession>A0ABP7IS08</accession>
<evidence type="ECO:0000256" key="2">
    <source>
        <dbReference type="SAM" id="Phobius"/>
    </source>
</evidence>
<name>A0ABP7IS08_9ACTN</name>
<feature type="transmembrane region" description="Helical" evidence="2">
    <location>
        <begin position="200"/>
        <end position="218"/>
    </location>
</feature>
<evidence type="ECO:0000313" key="4">
    <source>
        <dbReference type="Proteomes" id="UP001500888"/>
    </source>
</evidence>
<evidence type="ECO:0008006" key="5">
    <source>
        <dbReference type="Google" id="ProtNLM"/>
    </source>
</evidence>
<gene>
    <name evidence="3" type="ORF">GCM10022226_52900</name>
</gene>
<sequence>MSDHPSSARAWPFLVARGRRRGYRTLLAPDFLLRDRDYGVLDDEVAPSVHEDRPSVIEVVTEAGRPLTVVHATHLVTPADIAEPGTEPAAEAPRDEHSRPLQLMYGFVCSGGAVHEPDEGDLRACRESALATYRRFLGDEDGFAVEPGREFPLRSAAAHRPAPARRPVQAFSMTTPGATPGRDDRSGYHLLVRQVTKRRYVVSAVVGLLVIVIVTMMWPGRPKEPVKCDPVARTSVSQLQRPPGSPTPTPTPTPTAKCPTAGKGAGGRKEPR</sequence>
<protein>
    <recommendedName>
        <fullName evidence="5">Type VII secretion-associated protein</fullName>
    </recommendedName>
</protein>
<evidence type="ECO:0000256" key="1">
    <source>
        <dbReference type="SAM" id="MobiDB-lite"/>
    </source>
</evidence>
<organism evidence="3 4">
    <name type="scientific">Sphaerisporangium flaviroseum</name>
    <dbReference type="NCBI Taxonomy" id="509199"/>
    <lineage>
        <taxon>Bacteria</taxon>
        <taxon>Bacillati</taxon>
        <taxon>Actinomycetota</taxon>
        <taxon>Actinomycetes</taxon>
        <taxon>Streptosporangiales</taxon>
        <taxon>Streptosporangiaceae</taxon>
        <taxon>Sphaerisporangium</taxon>
    </lineage>
</organism>
<keyword evidence="2" id="KW-0472">Membrane</keyword>
<comment type="caution">
    <text evidence="3">The sequence shown here is derived from an EMBL/GenBank/DDBJ whole genome shotgun (WGS) entry which is preliminary data.</text>
</comment>
<feature type="compositionally biased region" description="Pro residues" evidence="1">
    <location>
        <begin position="243"/>
        <end position="253"/>
    </location>
</feature>
<evidence type="ECO:0000313" key="3">
    <source>
        <dbReference type="EMBL" id="GAA3825579.1"/>
    </source>
</evidence>
<dbReference type="RefSeq" id="WP_344945655.1">
    <property type="nucleotide sequence ID" value="NZ_BAAAZR010000020.1"/>
</dbReference>
<keyword evidence="4" id="KW-1185">Reference proteome</keyword>
<proteinExistence type="predicted"/>
<keyword evidence="2" id="KW-0812">Transmembrane</keyword>
<dbReference type="EMBL" id="BAAAZR010000020">
    <property type="protein sequence ID" value="GAA3825579.1"/>
    <property type="molecule type" value="Genomic_DNA"/>
</dbReference>